<protein>
    <submittedName>
        <fullName evidence="2">Alpha/beta fold hydrolase</fullName>
    </submittedName>
</protein>
<dbReference type="EMBL" id="SRMO01000084">
    <property type="protein sequence ID" value="TGG90917.1"/>
    <property type="molecule type" value="Genomic_DNA"/>
</dbReference>
<dbReference type="SUPFAM" id="SSF53474">
    <property type="entry name" value="alpha/beta-Hydrolases"/>
    <property type="match status" value="1"/>
</dbReference>
<name>A0A524RLH3_9CHRO</name>
<keyword evidence="1 2" id="KW-0378">Hydrolase</keyword>
<evidence type="ECO:0000256" key="1">
    <source>
        <dbReference type="ARBA" id="ARBA00022801"/>
    </source>
</evidence>
<comment type="caution">
    <text evidence="2">The sequence shown here is derived from an EMBL/GenBank/DDBJ whole genome shotgun (WGS) entry which is preliminary data.</text>
</comment>
<reference evidence="2 3" key="1">
    <citation type="journal article" date="2019" name="mSystems">
        <title>Life at home and on the roam: Genomic adaptions reflect the dual lifestyle of an intracellular, facultative symbiont.</title>
        <authorList>
            <person name="Burgsdorf I."/>
        </authorList>
    </citation>
    <scope>NUCLEOTIDE SEQUENCE [LARGE SCALE GENOMIC DNA]</scope>
    <source>
        <strain evidence="2">277cV</strain>
    </source>
</reference>
<evidence type="ECO:0000313" key="3">
    <source>
        <dbReference type="Proteomes" id="UP000317990"/>
    </source>
</evidence>
<dbReference type="Pfam" id="PF05728">
    <property type="entry name" value="UPF0227"/>
    <property type="match status" value="1"/>
</dbReference>
<gene>
    <name evidence="2" type="ORF">ERJ67_09445</name>
</gene>
<dbReference type="GO" id="GO:0004553">
    <property type="term" value="F:hydrolase activity, hydrolyzing O-glycosyl compounds"/>
    <property type="evidence" value="ECO:0007669"/>
    <property type="project" value="TreeGrafter"/>
</dbReference>
<dbReference type="InterPro" id="IPR029058">
    <property type="entry name" value="AB_hydrolase_fold"/>
</dbReference>
<dbReference type="Proteomes" id="UP000317990">
    <property type="component" value="Unassembled WGS sequence"/>
</dbReference>
<dbReference type="InterPro" id="IPR052382">
    <property type="entry name" value="ABHD10_acyl-thioesterase"/>
</dbReference>
<dbReference type="Gene3D" id="3.40.50.1820">
    <property type="entry name" value="alpha/beta hydrolase"/>
    <property type="match status" value="1"/>
</dbReference>
<dbReference type="PANTHER" id="PTHR16138:SF7">
    <property type="entry name" value="PALMITOYL-PROTEIN THIOESTERASE ABHD10, MITOCHONDRIAL"/>
    <property type="match status" value="1"/>
</dbReference>
<dbReference type="InterPro" id="IPR008886">
    <property type="entry name" value="UPF0227/Esterase_YqiA"/>
</dbReference>
<sequence>MAAAAQRKPRILYLHGLASSPASAKARFIAGRCHAAGLSLQCPDLNCGGFSDLSFSRMLAQTRALIRARPGPVVLIGSSLGGLLAAWCAEWEGQVQGLLLLAPAFDLLRHWLPLLPADRRQIWEGGGDLDIHHFATGSEQRLHGFFREDTALFCGSHQLQRRLPTRIVHGRRDAVIHVEASRSFRALRPWVHLLELEADHRLAGVSGAIWQEAQLLLRDLASGPVG</sequence>
<organism evidence="2 3">
    <name type="scientific">Aphanocapsa feldmannii 277cV</name>
    <dbReference type="NCBI Taxonomy" id="2507553"/>
    <lineage>
        <taxon>Bacteria</taxon>
        <taxon>Bacillati</taxon>
        <taxon>Cyanobacteriota</taxon>
        <taxon>Cyanophyceae</taxon>
        <taxon>Oscillatoriophycideae</taxon>
        <taxon>Chroococcales</taxon>
        <taxon>Microcystaceae</taxon>
        <taxon>Aphanocapsa</taxon>
    </lineage>
</organism>
<proteinExistence type="predicted"/>
<accession>A0A524RLH3</accession>
<dbReference type="PANTHER" id="PTHR16138">
    <property type="entry name" value="MYCOPHENOLIC ACID ACYL-GLUCURONIDE ESTERASE, MITOCHONDRIAL"/>
    <property type="match status" value="1"/>
</dbReference>
<evidence type="ECO:0000313" key="2">
    <source>
        <dbReference type="EMBL" id="TGG90917.1"/>
    </source>
</evidence>
<dbReference type="AlphaFoldDB" id="A0A524RLH3"/>